<sequence>MKNFAKTKNNCMFAVLFAKRQFYTFIVGAFFYAFTASVLANNIGYQTPLENCSTVKYGNCCLATTEGDSLSYIHLVTKNFRLKMPNNAKITNSVNNSNGIGTPYGAKSVISSTQSNVQGCNISGNIKYIKIINGISSNQLRNTLKSVLSEFIDNGFIDLKQSKL</sequence>
<evidence type="ECO:0000313" key="2">
    <source>
        <dbReference type="Proteomes" id="UP000038200"/>
    </source>
</evidence>
<evidence type="ECO:0000313" key="1">
    <source>
        <dbReference type="EMBL" id="CEN53694.1"/>
    </source>
</evidence>
<dbReference type="Proteomes" id="UP000038200">
    <property type="component" value="Unassembled WGS sequence"/>
</dbReference>
<dbReference type="AlphaFoldDB" id="A0A0B7IT03"/>
<dbReference type="OrthoDB" id="10004452at2"/>
<proteinExistence type="predicted"/>
<protein>
    <submittedName>
        <fullName evidence="1">Uncharacterized protein</fullName>
    </submittedName>
</protein>
<dbReference type="RefSeq" id="WP_156127648.1">
    <property type="nucleotide sequence ID" value="NZ_CDOL01000242.1"/>
</dbReference>
<reference evidence="1 2" key="1">
    <citation type="submission" date="2015-01" db="EMBL/GenBank/DDBJ databases">
        <authorList>
            <person name="Xiang T."/>
            <person name="Song Y."/>
            <person name="Huang L."/>
            <person name="Wang B."/>
            <person name="Wu P."/>
        </authorList>
    </citation>
    <scope>NUCLEOTIDE SEQUENCE [LARGE SCALE GENOMIC DNA]</scope>
    <source>
        <strain evidence="1 2">CcD93</strain>
    </source>
</reference>
<name>A0A0B7IT03_9FLAO</name>
<gene>
    <name evidence="1" type="ORF">CCAND93_520003</name>
</gene>
<accession>A0A0B7IT03</accession>
<dbReference type="EMBL" id="CDOL01000242">
    <property type="protein sequence ID" value="CEN53694.1"/>
    <property type="molecule type" value="Genomic_DNA"/>
</dbReference>
<organism evidence="1 2">
    <name type="scientific">Capnocytophaga canis</name>
    <dbReference type="NCBI Taxonomy" id="1848903"/>
    <lineage>
        <taxon>Bacteria</taxon>
        <taxon>Pseudomonadati</taxon>
        <taxon>Bacteroidota</taxon>
        <taxon>Flavobacteriia</taxon>
        <taxon>Flavobacteriales</taxon>
        <taxon>Flavobacteriaceae</taxon>
        <taxon>Capnocytophaga</taxon>
    </lineage>
</organism>